<dbReference type="Pfam" id="PF12697">
    <property type="entry name" value="Abhydrolase_6"/>
    <property type="match status" value="1"/>
</dbReference>
<sequence>MTDDSPKKRTIVRANDRLRVASVRASFGLLERFAPKAAGARAARLWCTLPGNAGRRRDERPDAGERSWLDIGDGRHVAVETWGFGPPVYLMHGWGGWRGQLGAFVTPLVDAGFRVIAVDAPSHGESAPGRLGAGRSLGPELTDTLVAATGRHGKPAAVVAHSLGCATTALAVHDGMPAARLVLIAPSIAVEPVASAFCRTVGLGPRGRQAMMARLEMLAGRPMSDYDIAGLGTRTELPPTLVVHDRDDKEVPYDQGVRLASDWPSAELATTEGLGHQRILRDRGVVDLVVGYVAG</sequence>
<dbReference type="PANTHER" id="PTHR43689">
    <property type="entry name" value="HYDROLASE"/>
    <property type="match status" value="1"/>
</dbReference>
<dbReference type="Proteomes" id="UP000243528">
    <property type="component" value="Unassembled WGS sequence"/>
</dbReference>
<dbReference type="SUPFAM" id="SSF53474">
    <property type="entry name" value="alpha/beta-Hydrolases"/>
    <property type="match status" value="1"/>
</dbReference>
<dbReference type="GO" id="GO:0004177">
    <property type="term" value="F:aminopeptidase activity"/>
    <property type="evidence" value="ECO:0007669"/>
    <property type="project" value="UniProtKB-KW"/>
</dbReference>
<evidence type="ECO:0000313" key="2">
    <source>
        <dbReference type="EMBL" id="PSL06097.1"/>
    </source>
</evidence>
<evidence type="ECO:0000313" key="3">
    <source>
        <dbReference type="Proteomes" id="UP000243528"/>
    </source>
</evidence>
<organism evidence="2 3">
    <name type="scientific">Haloactinopolyspora alba</name>
    <dbReference type="NCBI Taxonomy" id="648780"/>
    <lineage>
        <taxon>Bacteria</taxon>
        <taxon>Bacillati</taxon>
        <taxon>Actinomycetota</taxon>
        <taxon>Actinomycetes</taxon>
        <taxon>Jiangellales</taxon>
        <taxon>Jiangellaceae</taxon>
        <taxon>Haloactinopolyspora</taxon>
    </lineage>
</organism>
<gene>
    <name evidence="2" type="ORF">CLV30_103252</name>
</gene>
<dbReference type="Gene3D" id="3.40.50.1820">
    <property type="entry name" value="alpha/beta hydrolase"/>
    <property type="match status" value="1"/>
</dbReference>
<dbReference type="PANTHER" id="PTHR43689:SF8">
    <property type="entry name" value="ALPHA_BETA-HYDROLASES SUPERFAMILY PROTEIN"/>
    <property type="match status" value="1"/>
</dbReference>
<keyword evidence="2" id="KW-0378">Hydrolase</keyword>
<dbReference type="AlphaFoldDB" id="A0A2P8E9K3"/>
<accession>A0A2P8E9K3</accession>
<evidence type="ECO:0000259" key="1">
    <source>
        <dbReference type="Pfam" id="PF12697"/>
    </source>
</evidence>
<dbReference type="EMBL" id="PYGE01000003">
    <property type="protein sequence ID" value="PSL06097.1"/>
    <property type="molecule type" value="Genomic_DNA"/>
</dbReference>
<name>A0A2P8E9K3_9ACTN</name>
<dbReference type="InterPro" id="IPR000073">
    <property type="entry name" value="AB_hydrolase_1"/>
</dbReference>
<protein>
    <submittedName>
        <fullName evidence="2">Serine aminopeptidase S33 family</fullName>
    </submittedName>
</protein>
<comment type="caution">
    <text evidence="2">The sequence shown here is derived from an EMBL/GenBank/DDBJ whole genome shotgun (WGS) entry which is preliminary data.</text>
</comment>
<dbReference type="OrthoDB" id="9785847at2"/>
<feature type="domain" description="AB hydrolase-1" evidence="1">
    <location>
        <begin position="89"/>
        <end position="276"/>
    </location>
</feature>
<keyword evidence="2" id="KW-0645">Protease</keyword>
<reference evidence="2 3" key="1">
    <citation type="submission" date="2018-03" db="EMBL/GenBank/DDBJ databases">
        <title>Genomic Encyclopedia of Archaeal and Bacterial Type Strains, Phase II (KMG-II): from individual species to whole genera.</title>
        <authorList>
            <person name="Goeker M."/>
        </authorList>
    </citation>
    <scope>NUCLEOTIDE SEQUENCE [LARGE SCALE GENOMIC DNA]</scope>
    <source>
        <strain evidence="2 3">DSM 45211</strain>
    </source>
</reference>
<dbReference type="InterPro" id="IPR029058">
    <property type="entry name" value="AB_hydrolase_fold"/>
</dbReference>
<proteinExistence type="predicted"/>
<dbReference type="RefSeq" id="WP_106536304.1">
    <property type="nucleotide sequence ID" value="NZ_ML142903.1"/>
</dbReference>
<keyword evidence="2" id="KW-0031">Aminopeptidase</keyword>
<keyword evidence="3" id="KW-1185">Reference proteome</keyword>